<dbReference type="SUPFAM" id="SSF55486">
    <property type="entry name" value="Metalloproteases ('zincins'), catalytic domain"/>
    <property type="match status" value="1"/>
</dbReference>
<dbReference type="Pfam" id="PF13583">
    <property type="entry name" value="Reprolysin_4"/>
    <property type="match status" value="1"/>
</dbReference>
<feature type="domain" description="P/Homo B" evidence="5">
    <location>
        <begin position="819"/>
        <end position="971"/>
    </location>
</feature>
<dbReference type="GO" id="GO:0006508">
    <property type="term" value="P:proteolysis"/>
    <property type="evidence" value="ECO:0007669"/>
    <property type="project" value="UniProtKB-KW"/>
</dbReference>
<protein>
    <recommendedName>
        <fullName evidence="5">P/Homo B domain-containing protein</fullName>
    </recommendedName>
</protein>
<dbReference type="InterPro" id="IPR026444">
    <property type="entry name" value="Secre_tail"/>
</dbReference>
<dbReference type="RefSeq" id="WP_105001678.1">
    <property type="nucleotide sequence ID" value="NZ_MQVX01000001.1"/>
</dbReference>
<keyword evidence="1" id="KW-0645">Protease</keyword>
<dbReference type="InterPro" id="IPR024079">
    <property type="entry name" value="MetalloPept_cat_dom_sf"/>
</dbReference>
<comment type="caution">
    <text evidence="6">The sequence shown here is derived from an EMBL/GenBank/DDBJ whole genome shotgun (WGS) entry which is preliminary data.</text>
</comment>
<dbReference type="Gene3D" id="3.40.390.10">
    <property type="entry name" value="Collagenase (Catalytic Domain)"/>
    <property type="match status" value="1"/>
</dbReference>
<evidence type="ECO:0000256" key="1">
    <source>
        <dbReference type="ARBA" id="ARBA00022670"/>
    </source>
</evidence>
<dbReference type="Gene3D" id="2.60.40.10">
    <property type="entry name" value="Immunoglobulins"/>
    <property type="match status" value="2"/>
</dbReference>
<feature type="signal peptide" evidence="4">
    <location>
        <begin position="1"/>
        <end position="22"/>
    </location>
</feature>
<keyword evidence="3" id="KW-0378">Hydrolase</keyword>
<dbReference type="EMBL" id="MQVX01000001">
    <property type="protein sequence ID" value="PQJ16008.1"/>
    <property type="molecule type" value="Genomic_DNA"/>
</dbReference>
<sequence>MKAKLRLVLSFSIFLTSFSLWSQQDYWQHQLTTSKSDGFKSGEVIQLFTLNQEAFQNAVASSSKSKTLLWFPDAQGKIRAFQMEERSVMHPDLQAKYPQIRSLVGFSEDGKTRIRLTISPNKLALMIRQQGEKDAFLEKEGEQYRLYARGSHKEEKNFECKTPERDPSELPPQLVDDQTLRTYRFAVSTTGEYASFHGGTVEGALAAINTTVSRINEVLETDMGVRLELIANNDQLIFTNSTSDPYSNNLNAEVQNALTTRIGEAAYDVGHLFHRDNDNGNAGGIGTVCQNGIKGAAFSSALTPEGDRYDLDYVAHELGHQFGANHTWSFQTEGTGVQAEPGSGTTIMGYAGITGANDVASSGDDYYHYNSILQMTTYLGTTTCGTETAISNQPPVITEQPDYQIPVGTPFVLEGVASDPDAGDQLTYCWEQIDNGVVTNSIFGPNNTNGASFRSLPPTVEPYRYFPRLSRIVSGDLTQSGPTNGSAWETLANVARAYNFALTVRDNAAGGGQVDADQIRIEVLDSYTPFQVTSQGDSPTYAAGSIQTLQWDTGGTEQGSISATKVDVYFSADQGVSFPILVASGLLNDGEAQIQIPGNATTQGRLMVRPQNQIFLAVNSTDITVTETAALLNVESLELAGCQDSTLDIPFTYEAYGGFSETMTLSATVPSGVTASFSQPTVSATDTALNLELSNLNAVPAGSYTLTLMADGGGESYSVDLNLVLLDSAPGAVELQSPAANATAVSIGTALNWTAISGVDSYEWQIATDAGFSSIIDQGTTSFETISPEGLVGGTQYYWRVRGTSACGAGAYSTVRTFTTATISCDTVVVDTLPVSISSGAPSTEEIQIPVTQNLPISSVTVRVLITHTFVGDLVLRLRSPSGTTVTLLSQSCGGGQDIDALFTDEGTGLSCGGVAPVVSGNILPQGALSAFAGESSQGVWVLEVEDTANADGGSIEAVSLEYCVEGDFRPDADGDGVFDDGDDLCLGTPPGQEVDINGCAVYRFADNAFQIEVNSESCRSSNDGLIRVVVNATVAAFDLNATLTGDGVNQSLDLSAANTFENLSAGTYRLCIDGMDGGNTYEQVCFDLEVTQPDVLQVQSQIEAALSQVVLEMSGAEEYEISLNGNVQTTQASSIRLSLEEGINVLKVKTDKSCQGEFAKTIVIGQEATVAPNPVGAIGMIYLPQNLTKLRTRLYTLSGQLLVDRTLQAEAGLLQYPTAELSSGIYFLTLEAPFYTKTVKIIKP</sequence>
<dbReference type="PROSITE" id="PS51829">
    <property type="entry name" value="P_HOMO_B"/>
    <property type="match status" value="1"/>
</dbReference>
<dbReference type="GO" id="GO:0008237">
    <property type="term" value="F:metallopeptidase activity"/>
    <property type="evidence" value="ECO:0007669"/>
    <property type="project" value="InterPro"/>
</dbReference>
<evidence type="ECO:0000256" key="3">
    <source>
        <dbReference type="ARBA" id="ARBA00022801"/>
    </source>
</evidence>
<reference evidence="7" key="1">
    <citation type="submission" date="2016-11" db="EMBL/GenBank/DDBJ databases">
        <title>Trade-off between light-utilization and light-protection in marine flavobacteria.</title>
        <authorList>
            <person name="Kumagai Y."/>
            <person name="Yoshizawa S."/>
            <person name="Kogure K."/>
        </authorList>
    </citation>
    <scope>NUCLEOTIDE SEQUENCE [LARGE SCALE GENOMIC DNA]</scope>
    <source>
        <strain evidence="7">SG-18</strain>
    </source>
</reference>
<dbReference type="Gene3D" id="2.60.120.260">
    <property type="entry name" value="Galactose-binding domain-like"/>
    <property type="match status" value="1"/>
</dbReference>
<keyword evidence="2 4" id="KW-0732">Signal</keyword>
<dbReference type="SUPFAM" id="SSF49785">
    <property type="entry name" value="Galactose-binding domain-like"/>
    <property type="match status" value="1"/>
</dbReference>
<evidence type="ECO:0000313" key="6">
    <source>
        <dbReference type="EMBL" id="PQJ16008.1"/>
    </source>
</evidence>
<keyword evidence="7" id="KW-1185">Reference proteome</keyword>
<dbReference type="GO" id="GO:0004252">
    <property type="term" value="F:serine-type endopeptidase activity"/>
    <property type="evidence" value="ECO:0007669"/>
    <property type="project" value="InterPro"/>
</dbReference>
<feature type="chain" id="PRO_5015546846" description="P/Homo B domain-containing protein" evidence="4">
    <location>
        <begin position="23"/>
        <end position="1245"/>
    </location>
</feature>
<dbReference type="InterPro" id="IPR002884">
    <property type="entry name" value="P_dom"/>
</dbReference>
<organism evidence="6 7">
    <name type="scientific">Aureicoccus marinus</name>
    <dbReference type="NCBI Taxonomy" id="754435"/>
    <lineage>
        <taxon>Bacteria</taxon>
        <taxon>Pseudomonadati</taxon>
        <taxon>Bacteroidota</taxon>
        <taxon>Flavobacteriia</taxon>
        <taxon>Flavobacteriales</taxon>
        <taxon>Flavobacteriaceae</taxon>
        <taxon>Aureicoccus</taxon>
    </lineage>
</organism>
<gene>
    <name evidence="6" type="ORF">BST99_09990</name>
</gene>
<dbReference type="NCBIfam" id="TIGR04183">
    <property type="entry name" value="Por_Secre_tail"/>
    <property type="match status" value="1"/>
</dbReference>
<evidence type="ECO:0000256" key="4">
    <source>
        <dbReference type="SAM" id="SignalP"/>
    </source>
</evidence>
<name>A0A2S7T8V8_9FLAO</name>
<evidence type="ECO:0000256" key="2">
    <source>
        <dbReference type="ARBA" id="ARBA00022729"/>
    </source>
</evidence>
<accession>A0A2S7T8V8</accession>
<evidence type="ECO:0000313" key="7">
    <source>
        <dbReference type="Proteomes" id="UP000239366"/>
    </source>
</evidence>
<dbReference type="Proteomes" id="UP000239366">
    <property type="component" value="Unassembled WGS sequence"/>
</dbReference>
<dbReference type="AlphaFoldDB" id="A0A2S7T8V8"/>
<proteinExistence type="predicted"/>
<dbReference type="InterPro" id="IPR013783">
    <property type="entry name" value="Ig-like_fold"/>
</dbReference>
<dbReference type="OrthoDB" id="9792152at2"/>
<dbReference type="Pfam" id="PF01483">
    <property type="entry name" value="P_proprotein"/>
    <property type="match status" value="1"/>
</dbReference>
<dbReference type="InterPro" id="IPR008979">
    <property type="entry name" value="Galactose-bd-like_sf"/>
</dbReference>
<evidence type="ECO:0000259" key="5">
    <source>
        <dbReference type="PROSITE" id="PS51829"/>
    </source>
</evidence>